<gene>
    <name evidence="1" type="ORF">LCGC14_1611980</name>
</gene>
<accession>A0A0F9I890</accession>
<comment type="caution">
    <text evidence="1">The sequence shown here is derived from an EMBL/GenBank/DDBJ whole genome shotgun (WGS) entry which is preliminary data.</text>
</comment>
<reference evidence="1" key="1">
    <citation type="journal article" date="2015" name="Nature">
        <title>Complex archaea that bridge the gap between prokaryotes and eukaryotes.</title>
        <authorList>
            <person name="Spang A."/>
            <person name="Saw J.H."/>
            <person name="Jorgensen S.L."/>
            <person name="Zaremba-Niedzwiedzka K."/>
            <person name="Martijn J."/>
            <person name="Lind A.E."/>
            <person name="van Eijk R."/>
            <person name="Schleper C."/>
            <person name="Guy L."/>
            <person name="Ettema T.J."/>
        </authorList>
    </citation>
    <scope>NUCLEOTIDE SEQUENCE</scope>
</reference>
<name>A0A0F9I890_9ZZZZ</name>
<organism evidence="1">
    <name type="scientific">marine sediment metagenome</name>
    <dbReference type="NCBI Taxonomy" id="412755"/>
    <lineage>
        <taxon>unclassified sequences</taxon>
        <taxon>metagenomes</taxon>
        <taxon>ecological metagenomes</taxon>
    </lineage>
</organism>
<protein>
    <submittedName>
        <fullName evidence="1">Uncharacterized protein</fullName>
    </submittedName>
</protein>
<dbReference type="AlphaFoldDB" id="A0A0F9I890"/>
<dbReference type="EMBL" id="LAZR01013059">
    <property type="protein sequence ID" value="KKM23747.1"/>
    <property type="molecule type" value="Genomic_DNA"/>
</dbReference>
<evidence type="ECO:0000313" key="1">
    <source>
        <dbReference type="EMBL" id="KKM23747.1"/>
    </source>
</evidence>
<sequence length="61" mass="7597">MSNKHLSRMPHHVREDVWWYDERGGICIISAWRDGDRYIRTDSFLIPWRDLRRAIERKDRK</sequence>
<proteinExistence type="predicted"/>